<dbReference type="AlphaFoldDB" id="A0A849AJ37"/>
<keyword evidence="2" id="KW-0472">Membrane</keyword>
<feature type="compositionally biased region" description="Low complexity" evidence="1">
    <location>
        <begin position="163"/>
        <end position="200"/>
    </location>
</feature>
<keyword evidence="2" id="KW-1133">Transmembrane helix</keyword>
<gene>
    <name evidence="3" type="ORF">HJ588_03915</name>
</gene>
<organism evidence="3 4">
    <name type="scientific">Flexivirga aerilata</name>
    <dbReference type="NCBI Taxonomy" id="1656889"/>
    <lineage>
        <taxon>Bacteria</taxon>
        <taxon>Bacillati</taxon>
        <taxon>Actinomycetota</taxon>
        <taxon>Actinomycetes</taxon>
        <taxon>Micrococcales</taxon>
        <taxon>Dermacoccaceae</taxon>
        <taxon>Flexivirga</taxon>
    </lineage>
</organism>
<accession>A0A849AJ37</accession>
<feature type="region of interest" description="Disordered" evidence="1">
    <location>
        <begin position="1"/>
        <end position="107"/>
    </location>
</feature>
<name>A0A849AJ37_9MICO</name>
<comment type="caution">
    <text evidence="3">The sequence shown here is derived from an EMBL/GenBank/DDBJ whole genome shotgun (WGS) entry which is preliminary data.</text>
</comment>
<dbReference type="EMBL" id="JABENB010000001">
    <property type="protein sequence ID" value="NNG38420.1"/>
    <property type="molecule type" value="Genomic_DNA"/>
</dbReference>
<feature type="region of interest" description="Disordered" evidence="1">
    <location>
        <begin position="140"/>
        <end position="206"/>
    </location>
</feature>
<protein>
    <submittedName>
        <fullName evidence="3">Uncharacterized protein</fullName>
    </submittedName>
</protein>
<evidence type="ECO:0000256" key="1">
    <source>
        <dbReference type="SAM" id="MobiDB-lite"/>
    </source>
</evidence>
<feature type="compositionally biased region" description="Basic and acidic residues" evidence="1">
    <location>
        <begin position="9"/>
        <end position="38"/>
    </location>
</feature>
<feature type="compositionally biased region" description="Basic and acidic residues" evidence="1">
    <location>
        <begin position="47"/>
        <end position="60"/>
    </location>
</feature>
<dbReference type="RefSeq" id="WP_171152115.1">
    <property type="nucleotide sequence ID" value="NZ_JABENB010000001.1"/>
</dbReference>
<proteinExistence type="predicted"/>
<evidence type="ECO:0000313" key="3">
    <source>
        <dbReference type="EMBL" id="NNG38420.1"/>
    </source>
</evidence>
<feature type="transmembrane region" description="Helical" evidence="2">
    <location>
        <begin position="114"/>
        <end position="136"/>
    </location>
</feature>
<evidence type="ECO:0000256" key="2">
    <source>
        <dbReference type="SAM" id="Phobius"/>
    </source>
</evidence>
<reference evidence="3 4" key="1">
    <citation type="submission" date="2020-05" db="EMBL/GenBank/DDBJ databases">
        <title>Flexivirga sp. ID2601S isolated from air conditioner.</title>
        <authorList>
            <person name="Kim D.H."/>
        </authorList>
    </citation>
    <scope>NUCLEOTIDE SEQUENCE [LARGE SCALE GENOMIC DNA]</scope>
    <source>
        <strain evidence="3 4">ID2601S</strain>
    </source>
</reference>
<feature type="compositionally biased region" description="Polar residues" evidence="1">
    <location>
        <begin position="140"/>
        <end position="162"/>
    </location>
</feature>
<keyword evidence="2" id="KW-0812">Transmembrane</keyword>
<sequence>MSHDQPGQDGKDPRGGRDEFDHFFTDRNARRPEQRDPDATAWGEAPYDDRAGTDPYDDRTQAAQPPSYGAGGQGYGDQHSYVQPPRPDEDYYGYEQGGGPYYGQEQEQRRRGNAWAPVLVIVASLLVVGVVAAIALTRSNNNGSSQANSPLPTQTVTKTQTHSPTEQSPTQSESQPSSSSESSASSSPSSESSSASPSTSYATDLPASASPCPGGADYGTGPRTTCAFAGVVASRYQSAKDADGNASFSATSPETHQSYDVTCTAGQIVTCVTTTNATVYMLRK</sequence>
<keyword evidence="4" id="KW-1185">Reference proteome</keyword>
<dbReference type="Proteomes" id="UP000557772">
    <property type="component" value="Unassembled WGS sequence"/>
</dbReference>
<evidence type="ECO:0000313" key="4">
    <source>
        <dbReference type="Proteomes" id="UP000557772"/>
    </source>
</evidence>